<name>A0A0S2KEQ7_9GAMM</name>
<evidence type="ECO:0000313" key="2">
    <source>
        <dbReference type="Proteomes" id="UP000065641"/>
    </source>
</evidence>
<gene>
    <name evidence="1" type="ORF">PS2015_2141</name>
</gene>
<dbReference type="KEGG" id="pspi:PS2015_2141"/>
<dbReference type="AlphaFoldDB" id="A0A0S2KEQ7"/>
<sequence length="117" mass="13028">MRVQAGFSSLEIMVAGLILSGSILTALQWQASAGQVMQRTIEEYIAGVQAQEVLNVLMMANNLPCAESERLIDHWMDRTRLHLSEAAVDFNDIEGRMTLSWFSHPTGQRLSLTVLLP</sequence>
<accession>A0A0S2KEQ7</accession>
<keyword evidence="2" id="KW-1185">Reference proteome</keyword>
<dbReference type="Proteomes" id="UP000065641">
    <property type="component" value="Chromosome"/>
</dbReference>
<dbReference type="RefSeq" id="WP_156412721.1">
    <property type="nucleotide sequence ID" value="NZ_CP013189.1"/>
</dbReference>
<reference evidence="1 2" key="1">
    <citation type="submission" date="2015-11" db="EMBL/GenBank/DDBJ databases">
        <authorList>
            <person name="Zhang Y."/>
            <person name="Guo Z."/>
        </authorList>
    </citation>
    <scope>NUCLEOTIDE SEQUENCE [LARGE SCALE GENOMIC DNA]</scope>
    <source>
        <strain evidence="1 2">KCTC 32221</strain>
    </source>
</reference>
<evidence type="ECO:0000313" key="1">
    <source>
        <dbReference type="EMBL" id="ALO46778.1"/>
    </source>
</evidence>
<dbReference type="EMBL" id="CP013189">
    <property type="protein sequence ID" value="ALO46778.1"/>
    <property type="molecule type" value="Genomic_DNA"/>
</dbReference>
<dbReference type="STRING" id="1249552.PS2015_2141"/>
<protein>
    <submittedName>
        <fullName evidence="1">Uncharacterized protein</fullName>
    </submittedName>
</protein>
<organism evidence="1 2">
    <name type="scientific">Pseudohongiella spirulinae</name>
    <dbReference type="NCBI Taxonomy" id="1249552"/>
    <lineage>
        <taxon>Bacteria</taxon>
        <taxon>Pseudomonadati</taxon>
        <taxon>Pseudomonadota</taxon>
        <taxon>Gammaproteobacteria</taxon>
        <taxon>Pseudomonadales</taxon>
        <taxon>Pseudohongiellaceae</taxon>
        <taxon>Pseudohongiella</taxon>
    </lineage>
</organism>
<proteinExistence type="predicted"/>